<feature type="region of interest" description="Disordered" evidence="1">
    <location>
        <begin position="1"/>
        <end position="21"/>
    </location>
</feature>
<gene>
    <name evidence="2" type="ORF">F444_22193</name>
</gene>
<evidence type="ECO:0000256" key="1">
    <source>
        <dbReference type="SAM" id="MobiDB-lite"/>
    </source>
</evidence>
<organism evidence="2 3">
    <name type="scientific">Phytophthora nicotianae P1976</name>
    <dbReference type="NCBI Taxonomy" id="1317066"/>
    <lineage>
        <taxon>Eukaryota</taxon>
        <taxon>Sar</taxon>
        <taxon>Stramenopiles</taxon>
        <taxon>Oomycota</taxon>
        <taxon>Peronosporomycetes</taxon>
        <taxon>Peronosporales</taxon>
        <taxon>Peronosporaceae</taxon>
        <taxon>Phytophthora</taxon>
    </lineage>
</organism>
<comment type="caution">
    <text evidence="2">The sequence shown here is derived from an EMBL/GenBank/DDBJ whole genome shotgun (WGS) entry which is preliminary data.</text>
</comment>
<dbReference type="Proteomes" id="UP000028582">
    <property type="component" value="Unassembled WGS sequence"/>
</dbReference>
<proteinExistence type="predicted"/>
<evidence type="ECO:0000313" key="2">
    <source>
        <dbReference type="EMBL" id="ETO59459.1"/>
    </source>
</evidence>
<dbReference type="AlphaFoldDB" id="A0A080YYJ8"/>
<dbReference type="EMBL" id="ANJA01004095">
    <property type="protein sequence ID" value="ETO59459.1"/>
    <property type="molecule type" value="Genomic_DNA"/>
</dbReference>
<sequence length="65" mass="6922">MKATVDLTSSPVSIPASPAPRVTRPLELDDLASGSEEEIVNIVLNTASKSAGRPRERIYKEGKAT</sequence>
<evidence type="ECO:0000313" key="3">
    <source>
        <dbReference type="Proteomes" id="UP000028582"/>
    </source>
</evidence>
<reference evidence="2 3" key="1">
    <citation type="submission" date="2013-11" db="EMBL/GenBank/DDBJ databases">
        <title>The Genome Sequence of Phytophthora parasitica P1976.</title>
        <authorList>
            <consortium name="The Broad Institute Genomics Platform"/>
            <person name="Russ C."/>
            <person name="Tyler B."/>
            <person name="Panabieres F."/>
            <person name="Shan W."/>
            <person name="Tripathy S."/>
            <person name="Grunwald N."/>
            <person name="Machado M."/>
            <person name="Johnson C.S."/>
            <person name="Walker B."/>
            <person name="Young S."/>
            <person name="Zeng Q."/>
            <person name="Gargeya S."/>
            <person name="Fitzgerald M."/>
            <person name="Haas B."/>
            <person name="Abouelleil A."/>
            <person name="Allen A.W."/>
            <person name="Alvarado L."/>
            <person name="Arachchi H.M."/>
            <person name="Berlin A.M."/>
            <person name="Chapman S.B."/>
            <person name="Gainer-Dewar J."/>
            <person name="Goldberg J."/>
            <person name="Griggs A."/>
            <person name="Gujja S."/>
            <person name="Hansen M."/>
            <person name="Howarth C."/>
            <person name="Imamovic A."/>
            <person name="Ireland A."/>
            <person name="Larimer J."/>
            <person name="McCowan C."/>
            <person name="Murphy C."/>
            <person name="Pearson M."/>
            <person name="Poon T.W."/>
            <person name="Priest M."/>
            <person name="Roberts A."/>
            <person name="Saif S."/>
            <person name="Shea T."/>
            <person name="Sisk P."/>
            <person name="Sykes S."/>
            <person name="Wortman J."/>
            <person name="Nusbaum C."/>
            <person name="Birren B."/>
        </authorList>
    </citation>
    <scope>NUCLEOTIDE SEQUENCE [LARGE SCALE GENOMIC DNA]</scope>
    <source>
        <strain evidence="2 3">P1976</strain>
    </source>
</reference>
<feature type="compositionally biased region" description="Low complexity" evidence="1">
    <location>
        <begin position="9"/>
        <end position="20"/>
    </location>
</feature>
<protein>
    <submittedName>
        <fullName evidence="2">Uncharacterized protein</fullName>
    </submittedName>
</protein>
<name>A0A080YYJ8_PHYNI</name>
<accession>A0A080YYJ8</accession>